<feature type="non-terminal residue" evidence="1">
    <location>
        <position position="38"/>
    </location>
</feature>
<organism evidence="1">
    <name type="scientific">marine metagenome</name>
    <dbReference type="NCBI Taxonomy" id="408172"/>
    <lineage>
        <taxon>unclassified sequences</taxon>
        <taxon>metagenomes</taxon>
        <taxon>ecological metagenomes</taxon>
    </lineage>
</organism>
<accession>A0A382KWT7</accession>
<evidence type="ECO:0000313" key="1">
    <source>
        <dbReference type="EMBL" id="SVC29254.1"/>
    </source>
</evidence>
<gene>
    <name evidence="1" type="ORF">METZ01_LOCUS282108</name>
</gene>
<dbReference type="EMBL" id="UINC01083490">
    <property type="protein sequence ID" value="SVC29254.1"/>
    <property type="molecule type" value="Genomic_DNA"/>
</dbReference>
<dbReference type="AlphaFoldDB" id="A0A382KWT7"/>
<reference evidence="1" key="1">
    <citation type="submission" date="2018-05" db="EMBL/GenBank/DDBJ databases">
        <authorList>
            <person name="Lanie J.A."/>
            <person name="Ng W.-L."/>
            <person name="Kazmierczak K.M."/>
            <person name="Andrzejewski T.M."/>
            <person name="Davidsen T.M."/>
            <person name="Wayne K.J."/>
            <person name="Tettelin H."/>
            <person name="Glass J.I."/>
            <person name="Rusch D."/>
            <person name="Podicherti R."/>
            <person name="Tsui H.-C.T."/>
            <person name="Winkler M.E."/>
        </authorList>
    </citation>
    <scope>NUCLEOTIDE SEQUENCE</scope>
</reference>
<proteinExistence type="predicted"/>
<name>A0A382KWT7_9ZZZZ</name>
<sequence length="38" mass="4546">MFVGIVLYYFLIDIPSEKRKKDKKDRAEKIVLFNSKNV</sequence>
<protein>
    <submittedName>
        <fullName evidence="1">Uncharacterized protein</fullName>
    </submittedName>
</protein>